<name>A0A227NHH6_9FLAO</name>
<keyword evidence="2" id="KW-1185">Reference proteome</keyword>
<gene>
    <name evidence="1" type="ORF">B0A64_23575</name>
</gene>
<dbReference type="OrthoDB" id="1041391at2"/>
<dbReference type="RefSeq" id="WP_089481915.1">
    <property type="nucleotide sequence ID" value="NZ_MUGS01000077.1"/>
</dbReference>
<accession>A0A227NHH6</accession>
<reference evidence="1 2" key="1">
    <citation type="submission" date="2016-11" db="EMBL/GenBank/DDBJ databases">
        <title>Whole genomes of Flavobacteriaceae.</title>
        <authorList>
            <person name="Stine C."/>
            <person name="Li C."/>
            <person name="Tadesse D."/>
        </authorList>
    </citation>
    <scope>NUCLEOTIDE SEQUENCE [LARGE SCALE GENOMIC DNA]</scope>
    <source>
        <strain evidence="1 2">DSM 24704</strain>
    </source>
</reference>
<dbReference type="EMBL" id="MUGS01000077">
    <property type="protein sequence ID" value="OXE97153.1"/>
    <property type="molecule type" value="Genomic_DNA"/>
</dbReference>
<comment type="caution">
    <text evidence="1">The sequence shown here is derived from an EMBL/GenBank/DDBJ whole genome shotgun (WGS) entry which is preliminary data.</text>
</comment>
<dbReference type="Proteomes" id="UP000214684">
    <property type="component" value="Unassembled WGS sequence"/>
</dbReference>
<sequence>MNEVDKNEKLREQTMQSVQSDIEELRSTIYYDLPSLSKMPGSKYYRDVFDQMLNIDIDNYSVKDVNFQIENAYFENQIDKEEFDRTIKQTADFILAKMKERNFDTNSNTAKNFMLFEFFTQPMQVKGFKEKHFPIKYDFEDYWGKDNWAKMFVTKLLKTNTGQCHSMPLLYLILAEAIDAEAYLALSPNHSYIKFQDKKDKWYNLELTNGMLTVSSFILNNGYITAEAMQNKIYMQNLTKQQMLSQFYTDLATGYIHKFGYDEFVEKVINKALELYPTSINANMVKANYNEARLKYVIKELGINTETQDGRNKILNYPKAIEILQQMQSQYKIVDDLGFQLMPADAYEKWLGSLKETKNKEESEKLAKQFKGTIIKFKN</sequence>
<evidence type="ECO:0000313" key="1">
    <source>
        <dbReference type="EMBL" id="OXE97153.1"/>
    </source>
</evidence>
<evidence type="ECO:0000313" key="2">
    <source>
        <dbReference type="Proteomes" id="UP000214684"/>
    </source>
</evidence>
<protein>
    <submittedName>
        <fullName evidence="1">Uncharacterized protein</fullName>
    </submittedName>
</protein>
<proteinExistence type="predicted"/>
<dbReference type="AlphaFoldDB" id="A0A227NHH6"/>
<organism evidence="1 2">
    <name type="scientific">Flavobacterium araucananum</name>
    <dbReference type="NCBI Taxonomy" id="946678"/>
    <lineage>
        <taxon>Bacteria</taxon>
        <taxon>Pseudomonadati</taxon>
        <taxon>Bacteroidota</taxon>
        <taxon>Flavobacteriia</taxon>
        <taxon>Flavobacteriales</taxon>
        <taxon>Flavobacteriaceae</taxon>
        <taxon>Flavobacterium</taxon>
    </lineage>
</organism>